<dbReference type="EMBL" id="AFAY01000035">
    <property type="protein sequence ID" value="EGF10525.1"/>
    <property type="molecule type" value="Genomic_DNA"/>
</dbReference>
<name>F2BDC9_9NEIS</name>
<comment type="cofactor">
    <cofactor evidence="13">
        <name>Zn(2+)</name>
        <dbReference type="ChEBI" id="CHEBI:29105"/>
    </cofactor>
    <text evidence="13">Binds 1 zinc ion per subunit.</text>
</comment>
<evidence type="ECO:0000256" key="5">
    <source>
        <dbReference type="ARBA" id="ARBA00016531"/>
    </source>
</evidence>
<sequence length="496" mass="53809">MPNRNRFADSLNLLPPAPLSVPCGKWYKAARLPPAAQTFSDGLKHRKGRLKTCAPHPNQIRPRNNTMKKLDTRSPAFQAELQALLAFETAQNPETERIVADICADVQRRGDDALIEYTNRFDGTDAQSMADLTLTQHELQAAFDRLPRDIQTALQTAAHRVESYHRRQKMESWSYTDEDGTLLGQQITPLDSVGIYVPGGKAAYPSSVIMNAMPAHVVGVGEIIMVVPTPKGERNDIVLAAAHVAGVTRAYTVGGAQAVAALAYGTQSIPQVDKITGPGNAFVAAAKRRVFGVVGIDMVAGPSEILVIADGSTPADWVAMDLFSQAEHDEIAQAILIATSQQYLDDVEAAMNRLIQTMPRRAIIEASLSGRGATILARDLDEACEIANHIAPEHLELSVENPQHWAQKIRHAGAIFMGRYTSESLGDYCAGPNHVLPTSRTARFSSPLGTYDFQKRSSLIQVSEAGAQKLGRTASLLAHGESLTAHARAAEFRLKE</sequence>
<feature type="binding site" evidence="13">
    <location>
        <position position="328"/>
    </location>
    <ligand>
        <name>substrate</name>
    </ligand>
</feature>
<dbReference type="InterPro" id="IPR016161">
    <property type="entry name" value="Ald_DH/histidinol_DH"/>
</dbReference>
<feature type="binding site" evidence="13">
    <location>
        <position position="196"/>
    </location>
    <ligand>
        <name>NAD(+)</name>
        <dbReference type="ChEBI" id="CHEBI:57540"/>
    </ligand>
</feature>
<evidence type="ECO:0000256" key="13">
    <source>
        <dbReference type="HAMAP-Rule" id="MF_01024"/>
    </source>
</evidence>
<feature type="binding site" evidence="13">
    <location>
        <position position="325"/>
    </location>
    <ligand>
        <name>Zn(2+)</name>
        <dbReference type="ChEBI" id="CHEBI:29105"/>
    </ligand>
</feature>
<dbReference type="FunFam" id="3.40.50.1980:FF:000026">
    <property type="entry name" value="Histidinol dehydrogenase"/>
    <property type="match status" value="1"/>
</dbReference>
<evidence type="ECO:0000313" key="15">
    <source>
        <dbReference type="EMBL" id="EGF10525.1"/>
    </source>
</evidence>
<comment type="catalytic activity">
    <reaction evidence="12 13">
        <text>L-histidinol + 2 NAD(+) + H2O = L-histidine + 2 NADH + 3 H(+)</text>
        <dbReference type="Rhea" id="RHEA:20641"/>
        <dbReference type="ChEBI" id="CHEBI:15377"/>
        <dbReference type="ChEBI" id="CHEBI:15378"/>
        <dbReference type="ChEBI" id="CHEBI:57540"/>
        <dbReference type="ChEBI" id="CHEBI:57595"/>
        <dbReference type="ChEBI" id="CHEBI:57699"/>
        <dbReference type="ChEBI" id="CHEBI:57945"/>
        <dbReference type="EC" id="1.1.1.23"/>
    </reaction>
</comment>
<dbReference type="HAMAP" id="MF_01024">
    <property type="entry name" value="HisD"/>
    <property type="match status" value="1"/>
</dbReference>
<evidence type="ECO:0000256" key="6">
    <source>
        <dbReference type="ARBA" id="ARBA00022605"/>
    </source>
</evidence>
<dbReference type="GO" id="GO:0005829">
    <property type="term" value="C:cytosol"/>
    <property type="evidence" value="ECO:0007669"/>
    <property type="project" value="TreeGrafter"/>
</dbReference>
<dbReference type="Pfam" id="PF00815">
    <property type="entry name" value="Histidinol_dh"/>
    <property type="match status" value="1"/>
</dbReference>
<feature type="binding site" evidence="13">
    <location>
        <position position="481"/>
    </location>
    <ligand>
        <name>substrate</name>
    </ligand>
</feature>
<comment type="pathway">
    <text evidence="2 13">Amino-acid biosynthesis; L-histidine biosynthesis; L-histidine from 5-phospho-alpha-D-ribose 1-diphosphate: step 9/9.</text>
</comment>
<dbReference type="CDD" id="cd06572">
    <property type="entry name" value="Histidinol_dh"/>
    <property type="match status" value="1"/>
</dbReference>
<dbReference type="Gene3D" id="1.20.5.1300">
    <property type="match status" value="1"/>
</dbReference>
<dbReference type="PANTHER" id="PTHR21256:SF2">
    <property type="entry name" value="HISTIDINE BIOSYNTHESIS TRIFUNCTIONAL PROTEIN"/>
    <property type="match status" value="1"/>
</dbReference>
<dbReference type="GO" id="GO:0008270">
    <property type="term" value="F:zinc ion binding"/>
    <property type="evidence" value="ECO:0007669"/>
    <property type="project" value="UniProtKB-UniRule"/>
</dbReference>
<reference evidence="15 16" key="1">
    <citation type="submission" date="2011-02" db="EMBL/GenBank/DDBJ databases">
        <authorList>
            <person name="Muzny D."/>
            <person name="Qin X."/>
            <person name="Deng J."/>
            <person name="Jiang H."/>
            <person name="Liu Y."/>
            <person name="Qu J."/>
            <person name="Song X.-Z."/>
            <person name="Zhang L."/>
            <person name="Thornton R."/>
            <person name="Coyle M."/>
            <person name="Francisco L."/>
            <person name="Jackson L."/>
            <person name="Javaid M."/>
            <person name="Korchina V."/>
            <person name="Kovar C."/>
            <person name="Mata R."/>
            <person name="Mathew T."/>
            <person name="Ngo R."/>
            <person name="Nguyen L."/>
            <person name="Nguyen N."/>
            <person name="Okwuonu G."/>
            <person name="Ongeri F."/>
            <person name="Pham C."/>
            <person name="Simmons D."/>
            <person name="Wilczek-Boney K."/>
            <person name="Hale W."/>
            <person name="Jakkamsetti A."/>
            <person name="Pham P."/>
            <person name="Ruth R."/>
            <person name="San Lucas F."/>
            <person name="Warren J."/>
            <person name="Zhang J."/>
            <person name="Zhao Z."/>
            <person name="Zhou C."/>
            <person name="Zhu D."/>
            <person name="Lee S."/>
            <person name="Bess C."/>
            <person name="Blankenburg K."/>
            <person name="Forbes L."/>
            <person name="Fu Q."/>
            <person name="Gubbala S."/>
            <person name="Hirani K."/>
            <person name="Jayaseelan J.C."/>
            <person name="Lara F."/>
            <person name="Munidasa M."/>
            <person name="Palculict T."/>
            <person name="Patil S."/>
            <person name="Pu L.-L."/>
            <person name="Saada N."/>
            <person name="Tang L."/>
            <person name="Weissenberger G."/>
            <person name="Zhu Y."/>
            <person name="Hemphill L."/>
            <person name="Shang Y."/>
            <person name="Youmans B."/>
            <person name="Ayvaz T."/>
            <person name="Ross M."/>
            <person name="Santibanez J."/>
            <person name="Aqrawi P."/>
            <person name="Gross S."/>
            <person name="Joshi V."/>
            <person name="Fowler G."/>
            <person name="Nazareth L."/>
            <person name="Reid J."/>
            <person name="Worley K."/>
            <person name="Petrosino J."/>
            <person name="Highlander S."/>
            <person name="Gibbs R."/>
        </authorList>
    </citation>
    <scope>NUCLEOTIDE SEQUENCE [LARGE SCALE GENOMIC DNA]</scope>
    <source>
        <strain evidence="15 16">ATCC BAA-1200</strain>
    </source>
</reference>
<evidence type="ECO:0000313" key="16">
    <source>
        <dbReference type="Proteomes" id="UP000004105"/>
    </source>
</evidence>
<comment type="caution">
    <text evidence="15">The sequence shown here is derived from an EMBL/GenBank/DDBJ whole genome shotgun (WGS) entry which is preliminary data.</text>
</comment>
<feature type="binding site" evidence="13">
    <location>
        <position position="325"/>
    </location>
    <ligand>
        <name>substrate</name>
    </ligand>
</feature>
<dbReference type="PRINTS" id="PR00083">
    <property type="entry name" value="HOLDHDRGNASE"/>
</dbReference>
<feature type="binding site" evidence="13">
    <location>
        <position position="303"/>
    </location>
    <ligand>
        <name>substrate</name>
    </ligand>
</feature>
<dbReference type="FunFam" id="3.40.50.1980:FF:000010">
    <property type="entry name" value="Histidinol dehydrogenase"/>
    <property type="match status" value="1"/>
</dbReference>
<feature type="active site" description="Proton acceptor" evidence="13">
    <location>
        <position position="394"/>
    </location>
</feature>
<dbReference type="InterPro" id="IPR012131">
    <property type="entry name" value="Hstdl_DH"/>
</dbReference>
<evidence type="ECO:0000256" key="4">
    <source>
        <dbReference type="ARBA" id="ARBA00012965"/>
    </source>
</evidence>
<keyword evidence="11 13" id="KW-0368">Histidine biosynthesis</keyword>
<dbReference type="HOGENOM" id="CLU_006732_3_3_4"/>
<keyword evidence="16" id="KW-1185">Reference proteome</keyword>
<feature type="binding site" evidence="13">
    <location>
        <position position="394"/>
    </location>
    <ligand>
        <name>substrate</name>
    </ligand>
</feature>
<dbReference type="PROSITE" id="PS00611">
    <property type="entry name" value="HISOL_DEHYDROGENASE"/>
    <property type="match status" value="1"/>
</dbReference>
<feature type="binding site" evidence="13">
    <location>
        <position position="257"/>
    </location>
    <ligand>
        <name>NAD(+)</name>
        <dbReference type="ChEBI" id="CHEBI:57540"/>
    </ligand>
</feature>
<keyword evidence="10 13" id="KW-0520">NAD</keyword>
<feature type="binding site" evidence="13">
    <location>
        <position position="427"/>
    </location>
    <ligand>
        <name>substrate</name>
    </ligand>
</feature>
<evidence type="ECO:0000256" key="8">
    <source>
        <dbReference type="ARBA" id="ARBA00022833"/>
    </source>
</evidence>
<dbReference type="GO" id="GO:0051287">
    <property type="term" value="F:NAD binding"/>
    <property type="evidence" value="ECO:0007669"/>
    <property type="project" value="InterPro"/>
</dbReference>
<dbReference type="AlphaFoldDB" id="F2BDC9"/>
<comment type="similarity">
    <text evidence="3 13 14">Belongs to the histidinol dehydrogenase family.</text>
</comment>
<dbReference type="PANTHER" id="PTHR21256">
    <property type="entry name" value="HISTIDINOL DEHYDROGENASE HDH"/>
    <property type="match status" value="1"/>
</dbReference>
<evidence type="ECO:0000256" key="10">
    <source>
        <dbReference type="ARBA" id="ARBA00023027"/>
    </source>
</evidence>
<evidence type="ECO:0000256" key="12">
    <source>
        <dbReference type="ARBA" id="ARBA00049489"/>
    </source>
</evidence>
<feature type="binding site" evidence="13">
    <location>
        <position position="328"/>
    </location>
    <ligand>
        <name>Zn(2+)</name>
        <dbReference type="ChEBI" id="CHEBI:29105"/>
    </ligand>
</feature>
<comment type="function">
    <text evidence="1 13">Catalyzes the sequential NAD-dependent oxidations of L-histidinol to L-histidinaldehyde and then to L-histidine.</text>
</comment>
<dbReference type="STRING" id="267212.GCA_001063965_01044"/>
<keyword evidence="8 13" id="KW-0862">Zinc</keyword>
<evidence type="ECO:0000256" key="3">
    <source>
        <dbReference type="ARBA" id="ARBA00010178"/>
    </source>
</evidence>
<dbReference type="NCBIfam" id="TIGR00069">
    <property type="entry name" value="hisD"/>
    <property type="match status" value="1"/>
</dbReference>
<keyword evidence="9 13" id="KW-0560">Oxidoreductase</keyword>
<dbReference type="SUPFAM" id="SSF53720">
    <property type="entry name" value="ALDH-like"/>
    <property type="match status" value="1"/>
</dbReference>
<dbReference type="Proteomes" id="UP000004105">
    <property type="component" value="Unassembled WGS sequence"/>
</dbReference>
<evidence type="ECO:0000256" key="11">
    <source>
        <dbReference type="ARBA" id="ARBA00023102"/>
    </source>
</evidence>
<feature type="active site" description="Proton acceptor" evidence="13">
    <location>
        <position position="393"/>
    </location>
</feature>
<evidence type="ECO:0000256" key="14">
    <source>
        <dbReference type="RuleBase" id="RU004175"/>
    </source>
</evidence>
<feature type="binding site" evidence="13">
    <location>
        <position position="427"/>
    </location>
    <ligand>
        <name>Zn(2+)</name>
        <dbReference type="ChEBI" id="CHEBI:29105"/>
    </ligand>
</feature>
<accession>F2BDC9</accession>
<evidence type="ECO:0000256" key="2">
    <source>
        <dbReference type="ARBA" id="ARBA00004940"/>
    </source>
</evidence>
<dbReference type="EC" id="1.1.1.23" evidence="4 13"/>
<keyword evidence="7 13" id="KW-0479">Metal-binding</keyword>
<protein>
    <recommendedName>
        <fullName evidence="5 13">Histidinol dehydrogenase</fullName>
        <shortName evidence="13">HDH</shortName>
        <ecNumber evidence="4 13">1.1.1.23</ecNumber>
    </recommendedName>
</protein>
<gene>
    <name evidence="13 15" type="primary">hisD</name>
    <name evidence="15" type="ORF">HMPREF9123_1735</name>
</gene>
<evidence type="ECO:0000256" key="9">
    <source>
        <dbReference type="ARBA" id="ARBA00023002"/>
    </source>
</evidence>
<evidence type="ECO:0000256" key="1">
    <source>
        <dbReference type="ARBA" id="ARBA00003850"/>
    </source>
</evidence>
<dbReference type="GO" id="GO:0004399">
    <property type="term" value="F:histidinol dehydrogenase activity"/>
    <property type="evidence" value="ECO:0007669"/>
    <property type="project" value="UniProtKB-UniRule"/>
</dbReference>
<feature type="binding site" evidence="13">
    <location>
        <position position="486"/>
    </location>
    <ligand>
        <name>substrate</name>
    </ligand>
</feature>
<dbReference type="FunFam" id="1.20.5.1300:FF:000002">
    <property type="entry name" value="Histidinol dehydrogenase, chloroplastic"/>
    <property type="match status" value="1"/>
</dbReference>
<dbReference type="UniPathway" id="UPA00031">
    <property type="reaction ID" value="UER00014"/>
</dbReference>
<evidence type="ECO:0000256" key="7">
    <source>
        <dbReference type="ARBA" id="ARBA00022723"/>
    </source>
</evidence>
<dbReference type="InterPro" id="IPR001692">
    <property type="entry name" value="Histidinol_DH_CS"/>
</dbReference>
<dbReference type="GO" id="GO:0000105">
    <property type="term" value="P:L-histidine biosynthetic process"/>
    <property type="evidence" value="ECO:0007669"/>
    <property type="project" value="UniProtKB-UniRule"/>
</dbReference>
<proteinExistence type="inferred from homology"/>
<feature type="binding site" evidence="13">
    <location>
        <position position="486"/>
    </location>
    <ligand>
        <name>Zn(2+)</name>
        <dbReference type="ChEBI" id="CHEBI:29105"/>
    </ligand>
</feature>
<dbReference type="Gene3D" id="3.40.50.1980">
    <property type="entry name" value="Nitrogenase molybdenum iron protein domain"/>
    <property type="match status" value="2"/>
</dbReference>
<feature type="binding site" evidence="13">
    <location>
        <position position="280"/>
    </location>
    <ligand>
        <name>NAD(+)</name>
        <dbReference type="ChEBI" id="CHEBI:57540"/>
    </ligand>
</feature>
<organism evidence="15 16">
    <name type="scientific">Neisseria bacilliformis ATCC BAA-1200</name>
    <dbReference type="NCBI Taxonomy" id="888742"/>
    <lineage>
        <taxon>Bacteria</taxon>
        <taxon>Pseudomonadati</taxon>
        <taxon>Pseudomonadota</taxon>
        <taxon>Betaproteobacteria</taxon>
        <taxon>Neisseriales</taxon>
        <taxon>Neisseriaceae</taxon>
        <taxon>Neisseria</taxon>
    </lineage>
</organism>
<keyword evidence="6 13" id="KW-0028">Amino-acid biosynthesis</keyword>